<sequence length="305" mass="34172">MVNLDMPVNSPRFALFDLVKGKSYCFRVRSVNKYGISEPSLPSEPVTAGAKLGNYFPNILYTNDMEKEMYYESNVSSLEEGHLYEFRACAVNMAGVGEVSEPSDLFRCEEWTMPEPGPPYDVKCTEVRDSSLKLHWEAPLYTGAGPVTGYYIDMCEEGSEEWTQINKQSIATTHMKVSDLERGKCYIFRVRALNKAGIGPPSLPSDPVVAKTKPGMKLKVMRLCESVNTVMILTHKINFVKGKGLVELIIQNFCADDKGMYTAQLQDGKAKNQFTLVLVDETSEPFERKVSIKCQVYLTLFTTSG</sequence>
<name>A0A2I0T7W8_LIMLA</name>
<dbReference type="PANTHER" id="PTHR13817:SF151">
    <property type="entry name" value="TITIN"/>
    <property type="match status" value="1"/>
</dbReference>
<dbReference type="Pfam" id="PF00041">
    <property type="entry name" value="fn3"/>
    <property type="match status" value="1"/>
</dbReference>
<dbReference type="GO" id="GO:0031430">
    <property type="term" value="C:M band"/>
    <property type="evidence" value="ECO:0007669"/>
    <property type="project" value="TreeGrafter"/>
</dbReference>
<protein>
    <recommendedName>
        <fullName evidence="2">Fibronectin type-III domain-containing protein</fullName>
    </recommendedName>
</protein>
<keyword evidence="1" id="KW-0677">Repeat</keyword>
<dbReference type="Gene3D" id="2.60.40.10">
    <property type="entry name" value="Immunoglobulins"/>
    <property type="match status" value="4"/>
</dbReference>
<feature type="domain" description="Fibronectin type-III" evidence="2">
    <location>
        <begin position="118"/>
        <end position="215"/>
    </location>
</feature>
<proteinExistence type="predicted"/>
<reference evidence="4" key="1">
    <citation type="submission" date="2017-11" db="EMBL/GenBank/DDBJ databases">
        <authorList>
            <person name="Lima N.C."/>
            <person name="Parody-Merino A.M."/>
            <person name="Battley P.F."/>
            <person name="Fidler A.E."/>
            <person name="Prosdocimi F."/>
        </authorList>
    </citation>
    <scope>NUCLEOTIDE SEQUENCE [LARGE SCALE GENOMIC DNA]</scope>
</reference>
<dbReference type="PROSITE" id="PS50853">
    <property type="entry name" value="FN3"/>
    <property type="match status" value="2"/>
</dbReference>
<dbReference type="InterPro" id="IPR003961">
    <property type="entry name" value="FN3_dom"/>
</dbReference>
<dbReference type="PANTHER" id="PTHR13817">
    <property type="entry name" value="TITIN"/>
    <property type="match status" value="1"/>
</dbReference>
<organism evidence="3 4">
    <name type="scientific">Limosa lapponica baueri</name>
    <dbReference type="NCBI Taxonomy" id="1758121"/>
    <lineage>
        <taxon>Eukaryota</taxon>
        <taxon>Metazoa</taxon>
        <taxon>Chordata</taxon>
        <taxon>Craniata</taxon>
        <taxon>Vertebrata</taxon>
        <taxon>Euteleostomi</taxon>
        <taxon>Archelosauria</taxon>
        <taxon>Archosauria</taxon>
        <taxon>Dinosauria</taxon>
        <taxon>Saurischia</taxon>
        <taxon>Theropoda</taxon>
        <taxon>Coelurosauria</taxon>
        <taxon>Aves</taxon>
        <taxon>Neognathae</taxon>
        <taxon>Neoaves</taxon>
        <taxon>Charadriiformes</taxon>
        <taxon>Scolopacidae</taxon>
        <taxon>Limosa</taxon>
    </lineage>
</organism>
<dbReference type="OrthoDB" id="9936265at2759"/>
<accession>A0A2I0T7W8</accession>
<dbReference type="InterPro" id="IPR013783">
    <property type="entry name" value="Ig-like_fold"/>
</dbReference>
<dbReference type="PRINTS" id="PR00014">
    <property type="entry name" value="FNTYPEIII"/>
</dbReference>
<feature type="domain" description="Fibronectin type-III" evidence="2">
    <location>
        <begin position="1"/>
        <end position="51"/>
    </location>
</feature>
<evidence type="ECO:0000313" key="4">
    <source>
        <dbReference type="Proteomes" id="UP000233556"/>
    </source>
</evidence>
<dbReference type="GO" id="GO:0045214">
    <property type="term" value="P:sarcomere organization"/>
    <property type="evidence" value="ECO:0007669"/>
    <property type="project" value="TreeGrafter"/>
</dbReference>
<dbReference type="SUPFAM" id="SSF49265">
    <property type="entry name" value="Fibronectin type III"/>
    <property type="match status" value="2"/>
</dbReference>
<dbReference type="AlphaFoldDB" id="A0A2I0T7W8"/>
<dbReference type="InterPro" id="IPR036116">
    <property type="entry name" value="FN3_sf"/>
</dbReference>
<evidence type="ECO:0000256" key="1">
    <source>
        <dbReference type="ARBA" id="ARBA00022737"/>
    </source>
</evidence>
<dbReference type="SMART" id="SM00060">
    <property type="entry name" value="FN3"/>
    <property type="match status" value="2"/>
</dbReference>
<dbReference type="EMBL" id="KZ515949">
    <property type="protein sequence ID" value="PKU29886.1"/>
    <property type="molecule type" value="Genomic_DNA"/>
</dbReference>
<dbReference type="FunFam" id="2.60.40.10:FF:000029">
    <property type="entry name" value="Myomesin 1"/>
    <property type="match status" value="1"/>
</dbReference>
<evidence type="ECO:0000259" key="2">
    <source>
        <dbReference type="PROSITE" id="PS50853"/>
    </source>
</evidence>
<gene>
    <name evidence="3" type="ORF">llap_19810</name>
</gene>
<evidence type="ECO:0000313" key="3">
    <source>
        <dbReference type="EMBL" id="PKU29886.1"/>
    </source>
</evidence>
<keyword evidence="4" id="KW-1185">Reference proteome</keyword>
<dbReference type="Proteomes" id="UP000233556">
    <property type="component" value="Unassembled WGS sequence"/>
</dbReference>
<dbReference type="CDD" id="cd00063">
    <property type="entry name" value="FN3"/>
    <property type="match status" value="3"/>
</dbReference>
<reference evidence="4" key="2">
    <citation type="submission" date="2017-12" db="EMBL/GenBank/DDBJ databases">
        <title>Genome sequence of the Bar-tailed Godwit (Limosa lapponica baueri).</title>
        <authorList>
            <person name="Lima N.C.B."/>
            <person name="Parody-Merino A.M."/>
            <person name="Battley P.F."/>
            <person name="Fidler A.E."/>
            <person name="Prosdocimi F."/>
        </authorList>
    </citation>
    <scope>NUCLEOTIDE SEQUENCE [LARGE SCALE GENOMIC DNA]</scope>
</reference>
<dbReference type="InterPro" id="IPR050964">
    <property type="entry name" value="Striated_Muscle_Regulatory"/>
</dbReference>